<name>A0A8D8XTR7_9HEMI</name>
<dbReference type="EMBL" id="HBUF01345759">
    <property type="protein sequence ID" value="CAG6709142.1"/>
    <property type="molecule type" value="Transcribed_RNA"/>
</dbReference>
<evidence type="ECO:0000256" key="1">
    <source>
        <dbReference type="SAM" id="MobiDB-lite"/>
    </source>
</evidence>
<protein>
    <submittedName>
        <fullName evidence="2">Uncharacterized protein</fullName>
    </submittedName>
</protein>
<feature type="compositionally biased region" description="Polar residues" evidence="1">
    <location>
        <begin position="99"/>
        <end position="109"/>
    </location>
</feature>
<evidence type="ECO:0000313" key="2">
    <source>
        <dbReference type="EMBL" id="CAG6709142.1"/>
    </source>
</evidence>
<proteinExistence type="predicted"/>
<organism evidence="2">
    <name type="scientific">Cacopsylla melanoneura</name>
    <dbReference type="NCBI Taxonomy" id="428564"/>
    <lineage>
        <taxon>Eukaryota</taxon>
        <taxon>Metazoa</taxon>
        <taxon>Ecdysozoa</taxon>
        <taxon>Arthropoda</taxon>
        <taxon>Hexapoda</taxon>
        <taxon>Insecta</taxon>
        <taxon>Pterygota</taxon>
        <taxon>Neoptera</taxon>
        <taxon>Paraneoptera</taxon>
        <taxon>Hemiptera</taxon>
        <taxon>Sternorrhyncha</taxon>
        <taxon>Psylloidea</taxon>
        <taxon>Psyllidae</taxon>
        <taxon>Psyllinae</taxon>
        <taxon>Cacopsylla</taxon>
    </lineage>
</organism>
<sequence length="109" mass="12345">MGKSKEAIRLAAQQLLFRAHSFEKAVFLSDSKAAIQAIVNMGETPSNHIQETRQLIQQLKIMKKFITLQWIPESPYLIATESKKKKEGRPASGKKETSRLVTNFSRKST</sequence>
<feature type="region of interest" description="Disordered" evidence="1">
    <location>
        <begin position="81"/>
        <end position="109"/>
    </location>
</feature>
<dbReference type="AlphaFoldDB" id="A0A8D8XTR7"/>
<accession>A0A8D8XTR7</accession>
<reference evidence="2" key="1">
    <citation type="submission" date="2021-05" db="EMBL/GenBank/DDBJ databases">
        <authorList>
            <person name="Alioto T."/>
            <person name="Alioto T."/>
            <person name="Gomez Garrido J."/>
        </authorList>
    </citation>
    <scope>NUCLEOTIDE SEQUENCE</scope>
</reference>